<reference evidence="3 4" key="1">
    <citation type="submission" date="2018-08" db="EMBL/GenBank/DDBJ databases">
        <authorList>
            <person name="Gonzaga-Molto A."/>
        </authorList>
    </citation>
    <scope>NUCLEOTIDE SEQUENCE [LARGE SCALE GENOMIC DNA]</scope>
    <source>
        <strain evidence="3">Acinetobacter calcoaceticus str. 2117</strain>
    </source>
</reference>
<evidence type="ECO:0000256" key="2">
    <source>
        <dbReference type="SAM" id="SignalP"/>
    </source>
</evidence>
<feature type="region of interest" description="Disordered" evidence="1">
    <location>
        <begin position="256"/>
        <end position="275"/>
    </location>
</feature>
<evidence type="ECO:0000313" key="3">
    <source>
        <dbReference type="EMBL" id="VAX43486.1"/>
    </source>
</evidence>
<protein>
    <submittedName>
        <fullName evidence="3">Sel1 repeat</fullName>
    </submittedName>
</protein>
<dbReference type="SUPFAM" id="SSF81901">
    <property type="entry name" value="HCP-like"/>
    <property type="match status" value="2"/>
</dbReference>
<dbReference type="RefSeq" id="WP_133971889.1">
    <property type="nucleotide sequence ID" value="NZ_LS999521.1"/>
</dbReference>
<sequence length="275" mass="29703" precursor="true">MKKLLIASLITLSSASIFAADNNTTTAAKTDAFKQAEQLYAAKNYPAAFQEMQRLAQTGNAQAIYNLGYMTQMGQGTAKDSSKAIKYYEDASNKGYAQASYTLAQIYETGKLGVGKDSNKFSQYIQKASAQGSDDATVKIATILFAQKKPQSHQIALQKLAPLIRKGNYPAIQVKALYDISQGVENKNPLMKRQGIESLQSIAQKGYAPASMALATMMANGNIIPQNLPQAKKIFTELANQNVPNARESLASVDKIIAEKSKQPATTPAQPAPKK</sequence>
<evidence type="ECO:0000256" key="1">
    <source>
        <dbReference type="SAM" id="MobiDB-lite"/>
    </source>
</evidence>
<dbReference type="AlphaFoldDB" id="A0A446ZG95"/>
<dbReference type="OrthoDB" id="5678063at2"/>
<dbReference type="InterPro" id="IPR050767">
    <property type="entry name" value="Sel1_AlgK"/>
</dbReference>
<dbReference type="EMBL" id="LS999521">
    <property type="protein sequence ID" value="VAX43486.1"/>
    <property type="molecule type" value="Genomic_DNA"/>
</dbReference>
<proteinExistence type="predicted"/>
<name>A0A446ZG95_ACICA</name>
<accession>A0A446ZG95</accession>
<dbReference type="Gene3D" id="1.25.40.10">
    <property type="entry name" value="Tetratricopeptide repeat domain"/>
    <property type="match status" value="1"/>
</dbReference>
<dbReference type="PANTHER" id="PTHR11102:SF160">
    <property type="entry name" value="ERAD-ASSOCIATED E3 UBIQUITIN-PROTEIN LIGASE COMPONENT HRD3"/>
    <property type="match status" value="1"/>
</dbReference>
<organism evidence="3 4">
    <name type="scientific">Acinetobacter calcoaceticus</name>
    <dbReference type="NCBI Taxonomy" id="471"/>
    <lineage>
        <taxon>Bacteria</taxon>
        <taxon>Pseudomonadati</taxon>
        <taxon>Pseudomonadota</taxon>
        <taxon>Gammaproteobacteria</taxon>
        <taxon>Moraxellales</taxon>
        <taxon>Moraxellaceae</taxon>
        <taxon>Acinetobacter</taxon>
        <taxon>Acinetobacter calcoaceticus/baumannii complex</taxon>
    </lineage>
</organism>
<dbReference type="InterPro" id="IPR006597">
    <property type="entry name" value="Sel1-like"/>
</dbReference>
<dbReference type="InterPro" id="IPR011990">
    <property type="entry name" value="TPR-like_helical_dom_sf"/>
</dbReference>
<dbReference type="SMART" id="SM00671">
    <property type="entry name" value="SEL1"/>
    <property type="match status" value="3"/>
</dbReference>
<keyword evidence="2" id="KW-0732">Signal</keyword>
<gene>
    <name evidence="3" type="ORF">AC2117_00640</name>
</gene>
<dbReference type="PANTHER" id="PTHR11102">
    <property type="entry name" value="SEL-1-LIKE PROTEIN"/>
    <property type="match status" value="1"/>
</dbReference>
<feature type="chain" id="PRO_5019049371" evidence="2">
    <location>
        <begin position="20"/>
        <end position="275"/>
    </location>
</feature>
<dbReference type="Pfam" id="PF08238">
    <property type="entry name" value="Sel1"/>
    <property type="match status" value="3"/>
</dbReference>
<feature type="signal peptide" evidence="2">
    <location>
        <begin position="1"/>
        <end position="19"/>
    </location>
</feature>
<dbReference type="Proteomes" id="UP000294355">
    <property type="component" value="Chromosome"/>
</dbReference>
<evidence type="ECO:0000313" key="4">
    <source>
        <dbReference type="Proteomes" id="UP000294355"/>
    </source>
</evidence>